<dbReference type="EMBL" id="VJMH01000134">
    <property type="protein sequence ID" value="KAF0718638.1"/>
    <property type="molecule type" value="Genomic_DNA"/>
</dbReference>
<dbReference type="OrthoDB" id="6475849at2759"/>
<accession>A0A485KAZ1</accession>
<evidence type="ECO:0000313" key="2">
    <source>
        <dbReference type="EMBL" id="KAF0718638.1"/>
    </source>
</evidence>
<sequence length="105" mass="11724">MDKVFDAKSKAQAKDLIHQIEESMNILLKNLTWLDDATRQVGLEKVAKIGNFIGGPDSFEPSPNFNLGPRCSLLSTNIPRISTLNPHHFAVLIGFPVSIIKHWMV</sequence>
<dbReference type="Gene3D" id="3.40.390.10">
    <property type="entry name" value="Collagenase (Catalytic Domain)"/>
    <property type="match status" value="1"/>
</dbReference>
<evidence type="ECO:0000313" key="4">
    <source>
        <dbReference type="Proteomes" id="UP000332933"/>
    </source>
</evidence>
<proteinExistence type="predicted"/>
<feature type="domain" description="Peptidase M13 N-terminal" evidence="1">
    <location>
        <begin position="2"/>
        <end position="56"/>
    </location>
</feature>
<dbReference type="Pfam" id="PF05649">
    <property type="entry name" value="Peptidase_M13_N"/>
    <property type="match status" value="1"/>
</dbReference>
<dbReference type="Proteomes" id="UP000332933">
    <property type="component" value="Unassembled WGS sequence"/>
</dbReference>
<reference evidence="2" key="2">
    <citation type="submission" date="2019-06" db="EMBL/GenBank/DDBJ databases">
        <title>Genomics analysis of Aphanomyces spp. identifies a new class of oomycete effector associated with host adaptation.</title>
        <authorList>
            <person name="Gaulin E."/>
        </authorList>
    </citation>
    <scope>NUCLEOTIDE SEQUENCE</scope>
    <source>
        <strain evidence="2">CBS 578.67</strain>
    </source>
</reference>
<dbReference type="AlphaFoldDB" id="A0A485KAZ1"/>
<keyword evidence="4" id="KW-1185">Reference proteome</keyword>
<dbReference type="EMBL" id="CAADRA010000134">
    <property type="protein sequence ID" value="VFT78786.1"/>
    <property type="molecule type" value="Genomic_DNA"/>
</dbReference>
<protein>
    <submittedName>
        <fullName evidence="3">Aste57867_1573 protein</fullName>
    </submittedName>
</protein>
<organism evidence="3 4">
    <name type="scientific">Aphanomyces stellatus</name>
    <dbReference type="NCBI Taxonomy" id="120398"/>
    <lineage>
        <taxon>Eukaryota</taxon>
        <taxon>Sar</taxon>
        <taxon>Stramenopiles</taxon>
        <taxon>Oomycota</taxon>
        <taxon>Saprolegniomycetes</taxon>
        <taxon>Saprolegniales</taxon>
        <taxon>Verrucalvaceae</taxon>
        <taxon>Aphanomyces</taxon>
    </lineage>
</organism>
<evidence type="ECO:0000313" key="3">
    <source>
        <dbReference type="EMBL" id="VFT78786.1"/>
    </source>
</evidence>
<evidence type="ECO:0000259" key="1">
    <source>
        <dbReference type="Pfam" id="PF05649"/>
    </source>
</evidence>
<dbReference type="InterPro" id="IPR008753">
    <property type="entry name" value="Peptidase_M13_N"/>
</dbReference>
<name>A0A485KAZ1_9STRA</name>
<dbReference type="GO" id="GO:0004222">
    <property type="term" value="F:metalloendopeptidase activity"/>
    <property type="evidence" value="ECO:0007669"/>
    <property type="project" value="InterPro"/>
</dbReference>
<dbReference type="SUPFAM" id="SSF55486">
    <property type="entry name" value="Metalloproteases ('zincins'), catalytic domain"/>
    <property type="match status" value="1"/>
</dbReference>
<dbReference type="InterPro" id="IPR024079">
    <property type="entry name" value="MetalloPept_cat_dom_sf"/>
</dbReference>
<dbReference type="InterPro" id="IPR000718">
    <property type="entry name" value="Peptidase_M13"/>
</dbReference>
<dbReference type="GO" id="GO:0006508">
    <property type="term" value="P:proteolysis"/>
    <property type="evidence" value="ECO:0007669"/>
    <property type="project" value="InterPro"/>
</dbReference>
<gene>
    <name evidence="3" type="primary">Aste57867_1573</name>
    <name evidence="2" type="ORF">As57867_001572</name>
    <name evidence="3" type="ORF">ASTE57867_1573</name>
</gene>
<dbReference type="PROSITE" id="PS51885">
    <property type="entry name" value="NEPRILYSIN"/>
    <property type="match status" value="1"/>
</dbReference>
<reference evidence="3 4" key="1">
    <citation type="submission" date="2019-03" db="EMBL/GenBank/DDBJ databases">
        <authorList>
            <person name="Gaulin E."/>
            <person name="Dumas B."/>
        </authorList>
    </citation>
    <scope>NUCLEOTIDE SEQUENCE [LARGE SCALE GENOMIC DNA]</scope>
    <source>
        <strain evidence="3">CBS 568.67</strain>
    </source>
</reference>